<evidence type="ECO:0008006" key="4">
    <source>
        <dbReference type="Google" id="ProtNLM"/>
    </source>
</evidence>
<sequence length="157" mass="18007">MKFKVSENYKRRDRRNAVLAALLVVIIFLGCIWMLISSDSLLNKGIAALTAFLMGRYLPAAYRRVVMGEASYPEVEISELDNEIRIKHNDTTISMPLSDIEKLIIQKLKGKVTSILLTNESFSDLRFEGYEQLEQMASLLQKHNPNAKSKTANWYHR</sequence>
<dbReference type="AlphaFoldDB" id="A0A0D0KEY2"/>
<dbReference type="RefSeq" id="WP_042555650.1">
    <property type="nucleotide sequence ID" value="NZ_JXQW01000062.1"/>
</dbReference>
<gene>
    <name evidence="2" type="ORF">RU08_20235</name>
</gene>
<dbReference type="OrthoDB" id="6881517at2"/>
<protein>
    <recommendedName>
        <fullName evidence="4">YcxB-like protein domain-containing protein</fullName>
    </recommendedName>
</protein>
<keyword evidence="1" id="KW-0472">Membrane</keyword>
<name>A0A0D0KEY2_9PSED</name>
<keyword evidence="1" id="KW-1133">Transmembrane helix</keyword>
<evidence type="ECO:0000256" key="1">
    <source>
        <dbReference type="SAM" id="Phobius"/>
    </source>
</evidence>
<comment type="caution">
    <text evidence="2">The sequence shown here is derived from an EMBL/GenBank/DDBJ whole genome shotgun (WGS) entry which is preliminary data.</text>
</comment>
<evidence type="ECO:0000313" key="3">
    <source>
        <dbReference type="Proteomes" id="UP000032068"/>
    </source>
</evidence>
<dbReference type="PROSITE" id="PS51257">
    <property type="entry name" value="PROKAR_LIPOPROTEIN"/>
    <property type="match status" value="1"/>
</dbReference>
<reference evidence="2 3" key="1">
    <citation type="submission" date="2014-12" db="EMBL/GenBank/DDBJ databases">
        <title>16Stimator: statistical estimation of ribosomal gene copy numbers from draft genome assemblies.</title>
        <authorList>
            <person name="Perisin M.A."/>
            <person name="Vetter M."/>
            <person name="Gilbert J.A."/>
            <person name="Bergelson J."/>
        </authorList>
    </citation>
    <scope>NUCLEOTIDE SEQUENCE [LARGE SCALE GENOMIC DNA]</scope>
    <source>
        <strain evidence="2 3">MEJ086</strain>
    </source>
</reference>
<proteinExistence type="predicted"/>
<evidence type="ECO:0000313" key="2">
    <source>
        <dbReference type="EMBL" id="KIP96599.1"/>
    </source>
</evidence>
<dbReference type="EMBL" id="JXQW01000062">
    <property type="protein sequence ID" value="KIP96599.1"/>
    <property type="molecule type" value="Genomic_DNA"/>
</dbReference>
<accession>A0A0D0KEY2</accession>
<dbReference type="Proteomes" id="UP000032068">
    <property type="component" value="Unassembled WGS sequence"/>
</dbReference>
<feature type="transmembrane region" description="Helical" evidence="1">
    <location>
        <begin position="16"/>
        <end position="35"/>
    </location>
</feature>
<organism evidence="2 3">
    <name type="scientific">Pseudomonas fulva</name>
    <dbReference type="NCBI Taxonomy" id="47880"/>
    <lineage>
        <taxon>Bacteria</taxon>
        <taxon>Pseudomonadati</taxon>
        <taxon>Pseudomonadota</taxon>
        <taxon>Gammaproteobacteria</taxon>
        <taxon>Pseudomonadales</taxon>
        <taxon>Pseudomonadaceae</taxon>
        <taxon>Pseudomonas</taxon>
    </lineage>
</organism>
<keyword evidence="1" id="KW-0812">Transmembrane</keyword>